<evidence type="ECO:0000313" key="1">
    <source>
        <dbReference type="EMBL" id="KAF1084787.1"/>
    </source>
</evidence>
<dbReference type="EMBL" id="LSRS01000004">
    <property type="protein sequence ID" value="KAF1084787.1"/>
    <property type="molecule type" value="Genomic_DNA"/>
</dbReference>
<organism evidence="1 2">
    <name type="scientific">Sporotomaculum syntrophicum</name>
    <dbReference type="NCBI Taxonomy" id="182264"/>
    <lineage>
        <taxon>Bacteria</taxon>
        <taxon>Bacillati</taxon>
        <taxon>Bacillota</taxon>
        <taxon>Clostridia</taxon>
        <taxon>Eubacteriales</taxon>
        <taxon>Desulfallaceae</taxon>
        <taxon>Sporotomaculum</taxon>
    </lineage>
</organism>
<sequence>MILFRHKNTLPLRLADLEIRKNRAYLRLMERNSLRVGRNLYIQSQALRNDRLERTSNILQNVTESSYFLAFFFAQKHVT</sequence>
<dbReference type="AlphaFoldDB" id="A0A9D2WQK3"/>
<reference evidence="1" key="1">
    <citation type="submission" date="2016-02" db="EMBL/GenBank/DDBJ databases">
        <title>Draft Genome Sequence of Sporotomaculum syntrophicum Strain FB, a Syntrophic Benzoate Degrader.</title>
        <authorList>
            <person name="Nobu M.K."/>
            <person name="Narihiro T."/>
            <person name="Qiu Y.-L."/>
            <person name="Ohashi A."/>
            <person name="Liu W.-T."/>
            <person name="Yuji S."/>
        </authorList>
    </citation>
    <scope>NUCLEOTIDE SEQUENCE</scope>
    <source>
        <strain evidence="1">FB</strain>
    </source>
</reference>
<proteinExistence type="predicted"/>
<protein>
    <submittedName>
        <fullName evidence="1">Uncharacterized protein</fullName>
    </submittedName>
</protein>
<gene>
    <name evidence="1" type="ORF">SPSYN_01957</name>
</gene>
<name>A0A9D2WQK3_9FIRM</name>
<comment type="caution">
    <text evidence="1">The sequence shown here is derived from an EMBL/GenBank/DDBJ whole genome shotgun (WGS) entry which is preliminary data.</text>
</comment>
<keyword evidence="2" id="KW-1185">Reference proteome</keyword>
<dbReference type="Proteomes" id="UP000798488">
    <property type="component" value="Unassembled WGS sequence"/>
</dbReference>
<accession>A0A9D2WQK3</accession>
<evidence type="ECO:0000313" key="2">
    <source>
        <dbReference type="Proteomes" id="UP000798488"/>
    </source>
</evidence>